<proteinExistence type="predicted"/>
<accession>A0A1M6RBK4</accession>
<dbReference type="EMBL" id="FRAC01000010">
    <property type="protein sequence ID" value="SHK29843.1"/>
    <property type="molecule type" value="Genomic_DNA"/>
</dbReference>
<dbReference type="SUPFAM" id="SSF54292">
    <property type="entry name" value="2Fe-2S ferredoxin-like"/>
    <property type="match status" value="1"/>
</dbReference>
<dbReference type="InterPro" id="IPR001041">
    <property type="entry name" value="2Fe-2S_ferredoxin-type"/>
</dbReference>
<evidence type="ECO:0000259" key="1">
    <source>
        <dbReference type="PROSITE" id="PS51085"/>
    </source>
</evidence>
<dbReference type="AlphaFoldDB" id="A0A1M6RBK4"/>
<dbReference type="Pfam" id="PF17651">
    <property type="entry name" value="Raco_middle"/>
    <property type="match status" value="1"/>
</dbReference>
<dbReference type="PROSITE" id="PS51085">
    <property type="entry name" value="2FE2S_FER_2"/>
    <property type="match status" value="1"/>
</dbReference>
<sequence length="529" mass="56973">MSAVCMGVMMIITFLPLNKKVQAEQGISLQEMAQNSGIDTGGVCNGRKTCGKCKVLVSKGNDRRFLAEEEQFLTEEEKARGIRLACCFYPKEDSCVILERVNAGTTVASGKNLPVPDTLKGASYGVAMDIGTTNIEAALYDRQQKVLLQSKGMSNPQRMYGGDVVSRITFALEDDRNAQKLQKLVKDAANTLIKELAAGQGISSFQIDKVVMAGNTTMTNLLLGRSLKDLARAPFQSGTYSGIRLNPGEAGLTMHPGGHVYVLPGISGHVGGDALACILSTELYKEQKKVLLMDIGTNGELVLCDGNRLITCSAAAGPAFEGGNISCGMRAEEGAITSAEYREGRLTVHFIGEENKEASPTGICGSGLIDCICELYRNGKIDETGRLLGRAGEENLYRLWEKKGREVSITQKDIREFQLALGAIRAGTAILLEKAGLQAENLDKIYLAGNFGGKLSVKKAIEVGLLPSVGEDRVEYIGNGVITGGAKVLLEEMSLEEAEEVSQRAEHIELALQPSFEEEFIKAMSFPLR</sequence>
<dbReference type="InterPro" id="IPR012675">
    <property type="entry name" value="Beta-grasp_dom_sf"/>
</dbReference>
<dbReference type="STRING" id="1121322.SAMN02745136_02217"/>
<dbReference type="Gene3D" id="3.10.20.30">
    <property type="match status" value="1"/>
</dbReference>
<dbReference type="Pfam" id="PF00111">
    <property type="entry name" value="Fer2"/>
    <property type="match status" value="1"/>
</dbReference>
<dbReference type="InterPro" id="IPR042259">
    <property type="entry name" value="Raco-like_middle_sf"/>
</dbReference>
<dbReference type="InterPro" id="IPR041414">
    <property type="entry name" value="Raco-like_middle"/>
</dbReference>
<dbReference type="PANTHER" id="PTHR42895">
    <property type="entry name" value="IRON-SULFUR CLUSTER-BINDING PROTEIN-RELATED"/>
    <property type="match status" value="1"/>
</dbReference>
<dbReference type="Proteomes" id="UP000184386">
    <property type="component" value="Unassembled WGS sequence"/>
</dbReference>
<evidence type="ECO:0000313" key="3">
    <source>
        <dbReference type="Proteomes" id="UP000184386"/>
    </source>
</evidence>
<dbReference type="Pfam" id="PF14574">
    <property type="entry name" value="RACo_C_ter"/>
    <property type="match status" value="1"/>
</dbReference>
<reference evidence="2 3" key="1">
    <citation type="submission" date="2016-11" db="EMBL/GenBank/DDBJ databases">
        <authorList>
            <person name="Jaros S."/>
            <person name="Januszkiewicz K."/>
            <person name="Wedrychowicz H."/>
        </authorList>
    </citation>
    <scope>NUCLEOTIDE SEQUENCE [LARGE SCALE GENOMIC DNA]</scope>
    <source>
        <strain evidence="2 3">DSM 15929</strain>
    </source>
</reference>
<gene>
    <name evidence="2" type="ORF">SAMN02745136_02217</name>
</gene>
<dbReference type="InterPro" id="IPR027980">
    <property type="entry name" value="RACo_C"/>
</dbReference>
<feature type="domain" description="2Fe-2S ferredoxin-type" evidence="1">
    <location>
        <begin position="10"/>
        <end position="103"/>
    </location>
</feature>
<dbReference type="PANTHER" id="PTHR42895:SF2">
    <property type="entry name" value="IRON-SULFUR CLUSTER PROTEIN"/>
    <property type="match status" value="1"/>
</dbReference>
<dbReference type="InterPro" id="IPR052911">
    <property type="entry name" value="Corrinoid_activation_enz"/>
</dbReference>
<evidence type="ECO:0000313" key="2">
    <source>
        <dbReference type="EMBL" id="SHK29843.1"/>
    </source>
</evidence>
<protein>
    <submittedName>
        <fullName evidence="2">Uncharacterized 2Fe-2 and 4Fe-4S clusters-containing protein, contains DUF4445 domain</fullName>
    </submittedName>
</protein>
<name>A0A1M6RBK4_9FIRM</name>
<dbReference type="InterPro" id="IPR043129">
    <property type="entry name" value="ATPase_NBD"/>
</dbReference>
<organism evidence="2 3">
    <name type="scientific">Anaerocolumna jejuensis DSM 15929</name>
    <dbReference type="NCBI Taxonomy" id="1121322"/>
    <lineage>
        <taxon>Bacteria</taxon>
        <taxon>Bacillati</taxon>
        <taxon>Bacillota</taxon>
        <taxon>Clostridia</taxon>
        <taxon>Lachnospirales</taxon>
        <taxon>Lachnospiraceae</taxon>
        <taxon>Anaerocolumna</taxon>
    </lineage>
</organism>
<dbReference type="SUPFAM" id="SSF53067">
    <property type="entry name" value="Actin-like ATPase domain"/>
    <property type="match status" value="1"/>
</dbReference>
<dbReference type="CDD" id="cd00207">
    <property type="entry name" value="fer2"/>
    <property type="match status" value="1"/>
</dbReference>
<dbReference type="GO" id="GO:0051536">
    <property type="term" value="F:iron-sulfur cluster binding"/>
    <property type="evidence" value="ECO:0007669"/>
    <property type="project" value="InterPro"/>
</dbReference>
<dbReference type="Gene3D" id="3.30.420.480">
    <property type="entry name" value="Domain of unknown function (DUF4445)"/>
    <property type="match status" value="1"/>
</dbReference>
<dbReference type="InterPro" id="IPR036010">
    <property type="entry name" value="2Fe-2S_ferredoxin-like_sf"/>
</dbReference>
<dbReference type="OrthoDB" id="9810588at2"/>
<keyword evidence="3" id="KW-1185">Reference proteome</keyword>